<dbReference type="InterPro" id="IPR028978">
    <property type="entry name" value="Chorismate_lyase_/UTRA_dom_sf"/>
</dbReference>
<name>A0ABQ2NRB0_9BACI</name>
<dbReference type="SUPFAM" id="SSF64288">
    <property type="entry name" value="Chorismate lyase-like"/>
    <property type="match status" value="1"/>
</dbReference>
<dbReference type="PROSITE" id="PS50949">
    <property type="entry name" value="HTH_GNTR"/>
    <property type="match status" value="1"/>
</dbReference>
<organism evidence="5 6">
    <name type="scientific">Oceanobacillus neutriphilus</name>
    <dbReference type="NCBI Taxonomy" id="531815"/>
    <lineage>
        <taxon>Bacteria</taxon>
        <taxon>Bacillati</taxon>
        <taxon>Bacillota</taxon>
        <taxon>Bacilli</taxon>
        <taxon>Bacillales</taxon>
        <taxon>Bacillaceae</taxon>
        <taxon>Oceanobacillus</taxon>
    </lineage>
</organism>
<reference evidence="6" key="1">
    <citation type="journal article" date="2019" name="Int. J. Syst. Evol. Microbiol.">
        <title>The Global Catalogue of Microorganisms (GCM) 10K type strain sequencing project: providing services to taxonomists for standard genome sequencing and annotation.</title>
        <authorList>
            <consortium name="The Broad Institute Genomics Platform"/>
            <consortium name="The Broad Institute Genome Sequencing Center for Infectious Disease"/>
            <person name="Wu L."/>
            <person name="Ma J."/>
        </authorList>
    </citation>
    <scope>NUCLEOTIDE SEQUENCE [LARGE SCALE GENOMIC DNA]</scope>
    <source>
        <strain evidence="6">CGMCC 1.7693</strain>
    </source>
</reference>
<feature type="domain" description="HTH gntR-type" evidence="4">
    <location>
        <begin position="11"/>
        <end position="79"/>
    </location>
</feature>
<dbReference type="Proteomes" id="UP000641206">
    <property type="component" value="Unassembled WGS sequence"/>
</dbReference>
<dbReference type="Gene3D" id="1.10.10.10">
    <property type="entry name" value="Winged helix-like DNA-binding domain superfamily/Winged helix DNA-binding domain"/>
    <property type="match status" value="1"/>
</dbReference>
<dbReference type="InterPro" id="IPR036388">
    <property type="entry name" value="WH-like_DNA-bd_sf"/>
</dbReference>
<accession>A0ABQ2NRB0</accession>
<evidence type="ECO:0000259" key="4">
    <source>
        <dbReference type="PROSITE" id="PS50949"/>
    </source>
</evidence>
<dbReference type="RefSeq" id="WP_188733623.1">
    <property type="nucleotide sequence ID" value="NZ_BMLW01000003.1"/>
</dbReference>
<keyword evidence="6" id="KW-1185">Reference proteome</keyword>
<dbReference type="InterPro" id="IPR036390">
    <property type="entry name" value="WH_DNA-bd_sf"/>
</dbReference>
<dbReference type="InterPro" id="IPR000524">
    <property type="entry name" value="Tscrpt_reg_HTH_GntR"/>
</dbReference>
<dbReference type="CDD" id="cd07377">
    <property type="entry name" value="WHTH_GntR"/>
    <property type="match status" value="1"/>
</dbReference>
<dbReference type="InterPro" id="IPR050679">
    <property type="entry name" value="Bact_HTH_transcr_reg"/>
</dbReference>
<sequence length="244" mass="28591">MKEDNLNGGQNYLYEEIMTGIKEYINENQLQSGDRIPTEKELGKLFKASRISIRRAIKELVDEGVLKIIHGRGTFVNKKRKEIHLLHLQGFSEGLTSDNDKISKEIVSMKKISNNKKINSLFENKYNEFIELIRKVYRNDQILSLDYAYLPTAIYPNIEDKIKKESSTFKIIHDDYRIAFKTVKKELEIVPATEELQKHLNISRLTPLILVEKIIYNEHHQPVHYSEYYLISDAVKLRIENNLP</sequence>
<dbReference type="PANTHER" id="PTHR44846:SF1">
    <property type="entry name" value="MANNOSYL-D-GLYCERATE TRANSPORT_METABOLISM SYSTEM REPRESSOR MNGR-RELATED"/>
    <property type="match status" value="1"/>
</dbReference>
<dbReference type="Gene3D" id="3.40.1410.10">
    <property type="entry name" value="Chorismate lyase-like"/>
    <property type="match status" value="1"/>
</dbReference>
<evidence type="ECO:0000256" key="3">
    <source>
        <dbReference type="ARBA" id="ARBA00023163"/>
    </source>
</evidence>
<dbReference type="SMART" id="SM00345">
    <property type="entry name" value="HTH_GNTR"/>
    <property type="match status" value="1"/>
</dbReference>
<dbReference type="SMART" id="SM00866">
    <property type="entry name" value="UTRA"/>
    <property type="match status" value="1"/>
</dbReference>
<dbReference type="Pfam" id="PF00392">
    <property type="entry name" value="GntR"/>
    <property type="match status" value="1"/>
</dbReference>
<dbReference type="EMBL" id="BMLW01000003">
    <property type="protein sequence ID" value="GGP09308.1"/>
    <property type="molecule type" value="Genomic_DNA"/>
</dbReference>
<dbReference type="InterPro" id="IPR011663">
    <property type="entry name" value="UTRA"/>
</dbReference>
<keyword evidence="3" id="KW-0804">Transcription</keyword>
<comment type="caution">
    <text evidence="5">The sequence shown here is derived from an EMBL/GenBank/DDBJ whole genome shotgun (WGS) entry which is preliminary data.</text>
</comment>
<keyword evidence="2" id="KW-0238">DNA-binding</keyword>
<dbReference type="SUPFAM" id="SSF46785">
    <property type="entry name" value="Winged helix' DNA-binding domain"/>
    <property type="match status" value="1"/>
</dbReference>
<protein>
    <submittedName>
        <fullName evidence="5">GntR family transcriptional regulator</fullName>
    </submittedName>
</protein>
<dbReference type="Pfam" id="PF07702">
    <property type="entry name" value="UTRA"/>
    <property type="match status" value="1"/>
</dbReference>
<evidence type="ECO:0000313" key="6">
    <source>
        <dbReference type="Proteomes" id="UP000641206"/>
    </source>
</evidence>
<dbReference type="PRINTS" id="PR00035">
    <property type="entry name" value="HTHGNTR"/>
</dbReference>
<evidence type="ECO:0000313" key="5">
    <source>
        <dbReference type="EMBL" id="GGP09308.1"/>
    </source>
</evidence>
<evidence type="ECO:0000256" key="2">
    <source>
        <dbReference type="ARBA" id="ARBA00023125"/>
    </source>
</evidence>
<keyword evidence="1" id="KW-0805">Transcription regulation</keyword>
<evidence type="ECO:0000256" key="1">
    <source>
        <dbReference type="ARBA" id="ARBA00023015"/>
    </source>
</evidence>
<gene>
    <name evidence="5" type="ORF">GCM10011346_12850</name>
</gene>
<proteinExistence type="predicted"/>
<dbReference type="PANTHER" id="PTHR44846">
    <property type="entry name" value="MANNOSYL-D-GLYCERATE TRANSPORT/METABOLISM SYSTEM REPRESSOR MNGR-RELATED"/>
    <property type="match status" value="1"/>
</dbReference>